<feature type="region of interest" description="Disordered" evidence="1">
    <location>
        <begin position="1"/>
        <end position="86"/>
    </location>
</feature>
<comment type="caution">
    <text evidence="2">The sequence shown here is derived from an EMBL/GenBank/DDBJ whole genome shotgun (WGS) entry which is preliminary data.</text>
</comment>
<dbReference type="AlphaFoldDB" id="A0A4Z2FUQ8"/>
<feature type="compositionally biased region" description="Low complexity" evidence="1">
    <location>
        <begin position="29"/>
        <end position="38"/>
    </location>
</feature>
<accession>A0A4Z2FUQ8</accession>
<organism evidence="2 3">
    <name type="scientific">Liparis tanakae</name>
    <name type="common">Tanaka's snailfish</name>
    <dbReference type="NCBI Taxonomy" id="230148"/>
    <lineage>
        <taxon>Eukaryota</taxon>
        <taxon>Metazoa</taxon>
        <taxon>Chordata</taxon>
        <taxon>Craniata</taxon>
        <taxon>Vertebrata</taxon>
        <taxon>Euteleostomi</taxon>
        <taxon>Actinopterygii</taxon>
        <taxon>Neopterygii</taxon>
        <taxon>Teleostei</taxon>
        <taxon>Neoteleostei</taxon>
        <taxon>Acanthomorphata</taxon>
        <taxon>Eupercaria</taxon>
        <taxon>Perciformes</taxon>
        <taxon>Cottioidei</taxon>
        <taxon>Cottales</taxon>
        <taxon>Liparidae</taxon>
        <taxon>Liparis</taxon>
    </lineage>
</organism>
<proteinExistence type="predicted"/>
<sequence length="136" mass="15935">MDGERQRERERRGEERGNTRFTILELRRSPGGRQQPRGDTCSLAWSPCGQVRRRSATVTTQHMSSRGERRRREREREGRGDRRQLGCRRGRGGQILYILLDKEGRKQEERKGEERRMCGSVTHRVKSISINLCSPE</sequence>
<reference evidence="2 3" key="1">
    <citation type="submission" date="2019-03" db="EMBL/GenBank/DDBJ databases">
        <title>First draft genome of Liparis tanakae, snailfish: a comprehensive survey of snailfish specific genes.</title>
        <authorList>
            <person name="Kim W."/>
            <person name="Song I."/>
            <person name="Jeong J.-H."/>
            <person name="Kim D."/>
            <person name="Kim S."/>
            <person name="Ryu S."/>
            <person name="Song J.Y."/>
            <person name="Lee S.K."/>
        </authorList>
    </citation>
    <scope>NUCLEOTIDE SEQUENCE [LARGE SCALE GENOMIC DNA]</scope>
    <source>
        <tissue evidence="2">Muscle</tissue>
    </source>
</reference>
<evidence type="ECO:0000313" key="2">
    <source>
        <dbReference type="EMBL" id="TNN44404.1"/>
    </source>
</evidence>
<gene>
    <name evidence="2" type="ORF">EYF80_045397</name>
</gene>
<protein>
    <submittedName>
        <fullName evidence="2">Uncharacterized protein</fullName>
    </submittedName>
</protein>
<name>A0A4Z2FUQ8_9TELE</name>
<evidence type="ECO:0000313" key="3">
    <source>
        <dbReference type="Proteomes" id="UP000314294"/>
    </source>
</evidence>
<dbReference type="EMBL" id="SRLO01000904">
    <property type="protein sequence ID" value="TNN44404.1"/>
    <property type="molecule type" value="Genomic_DNA"/>
</dbReference>
<keyword evidence="3" id="KW-1185">Reference proteome</keyword>
<feature type="compositionally biased region" description="Basic and acidic residues" evidence="1">
    <location>
        <begin position="74"/>
        <end position="84"/>
    </location>
</feature>
<feature type="compositionally biased region" description="Basic and acidic residues" evidence="1">
    <location>
        <begin position="1"/>
        <end position="18"/>
    </location>
</feature>
<evidence type="ECO:0000256" key="1">
    <source>
        <dbReference type="SAM" id="MobiDB-lite"/>
    </source>
</evidence>
<dbReference type="Proteomes" id="UP000314294">
    <property type="component" value="Unassembled WGS sequence"/>
</dbReference>